<dbReference type="Proteomes" id="UP000183794">
    <property type="component" value="Unassembled WGS sequence"/>
</dbReference>
<dbReference type="InterPro" id="IPR000527">
    <property type="entry name" value="Flag_Lring"/>
</dbReference>
<feature type="region of interest" description="Disordered" evidence="12">
    <location>
        <begin position="32"/>
        <end position="57"/>
    </location>
</feature>
<evidence type="ECO:0000256" key="10">
    <source>
        <dbReference type="ARBA" id="ARBA00023288"/>
    </source>
</evidence>
<evidence type="ECO:0000256" key="2">
    <source>
        <dbReference type="ARBA" id="ARBA00004635"/>
    </source>
</evidence>
<dbReference type="GO" id="GO:0009427">
    <property type="term" value="C:bacterial-type flagellum basal body, distal rod, L ring"/>
    <property type="evidence" value="ECO:0007669"/>
    <property type="project" value="InterPro"/>
</dbReference>
<keyword evidence="13" id="KW-0282">Flagellum</keyword>
<proteinExistence type="inferred from homology"/>
<evidence type="ECO:0000256" key="12">
    <source>
        <dbReference type="SAM" id="MobiDB-lite"/>
    </source>
</evidence>
<keyword evidence="10" id="KW-0449">Lipoprotein</keyword>
<evidence type="ECO:0000313" key="13">
    <source>
        <dbReference type="EMBL" id="SGY95814.1"/>
    </source>
</evidence>
<comment type="subcellular location">
    <subcellularLocation>
        <location evidence="11">Cell outer membrane</location>
    </subcellularLocation>
    <subcellularLocation>
        <location evidence="11">Bacterial flagellum basal body</location>
    </subcellularLocation>
    <subcellularLocation>
        <location evidence="2">Membrane</location>
        <topology evidence="2">Lipid-anchor</topology>
    </subcellularLocation>
</comment>
<dbReference type="RefSeq" id="WP_075497200.1">
    <property type="nucleotide sequence ID" value="NZ_CAWRBC010000070.1"/>
</dbReference>
<dbReference type="GO" id="GO:0003774">
    <property type="term" value="F:cytoskeletal motor activity"/>
    <property type="evidence" value="ECO:0007669"/>
    <property type="project" value="InterPro"/>
</dbReference>
<keyword evidence="5" id="KW-0732">Signal</keyword>
<evidence type="ECO:0000256" key="9">
    <source>
        <dbReference type="ARBA" id="ARBA00023237"/>
    </source>
</evidence>
<organism evidence="13 14">
    <name type="scientific">Moritella viscosa</name>
    <dbReference type="NCBI Taxonomy" id="80854"/>
    <lineage>
        <taxon>Bacteria</taxon>
        <taxon>Pseudomonadati</taxon>
        <taxon>Pseudomonadota</taxon>
        <taxon>Gammaproteobacteria</taxon>
        <taxon>Alteromonadales</taxon>
        <taxon>Moritellaceae</taxon>
        <taxon>Moritella</taxon>
    </lineage>
</organism>
<dbReference type="HAMAP" id="MF_00415">
    <property type="entry name" value="FlgH"/>
    <property type="match status" value="1"/>
</dbReference>
<evidence type="ECO:0000256" key="7">
    <source>
        <dbReference type="ARBA" id="ARBA00023139"/>
    </source>
</evidence>
<dbReference type="AlphaFoldDB" id="A0A1L0DZR7"/>
<accession>A0A1L0DZR7</accession>
<comment type="subunit">
    <text evidence="4 11">The basal body constitutes a major portion of the flagellar organelle and consists of four rings (L,P,S, and M) mounted on a central rod.</text>
</comment>
<evidence type="ECO:0000256" key="5">
    <source>
        <dbReference type="ARBA" id="ARBA00022729"/>
    </source>
</evidence>
<dbReference type="PRINTS" id="PR01008">
    <property type="entry name" value="FLGLRINGFLGH"/>
</dbReference>
<evidence type="ECO:0000256" key="6">
    <source>
        <dbReference type="ARBA" id="ARBA00023136"/>
    </source>
</evidence>
<evidence type="ECO:0000256" key="4">
    <source>
        <dbReference type="ARBA" id="ARBA00011439"/>
    </source>
</evidence>
<evidence type="ECO:0000256" key="3">
    <source>
        <dbReference type="ARBA" id="ARBA00006929"/>
    </source>
</evidence>
<evidence type="ECO:0000256" key="11">
    <source>
        <dbReference type="HAMAP-Rule" id="MF_00415"/>
    </source>
</evidence>
<dbReference type="EMBL" id="FPLD01000051">
    <property type="protein sequence ID" value="SGY95814.1"/>
    <property type="molecule type" value="Genomic_DNA"/>
</dbReference>
<evidence type="ECO:0000313" key="14">
    <source>
        <dbReference type="Proteomes" id="UP000183794"/>
    </source>
</evidence>
<comment type="function">
    <text evidence="1 11">Assembles around the rod to form the L-ring and probably protects the motor/basal body from shearing forces during rotation.</text>
</comment>
<evidence type="ECO:0000256" key="8">
    <source>
        <dbReference type="ARBA" id="ARBA00023143"/>
    </source>
</evidence>
<sequence length="251" mass="27299">MRNFILALFVFIQLTGCASLIKVKENIVTKNQDATKTEDAKEPADVNETPLQDSPDYAPIVPDDNPVQAKVTGSLFNSQYNNNIFSDIKARRVGDIITVTLTESTSAKKKASSNLGKDNSFELDPVNLGGEEVVIGGYTIEGSLNQKSSFSGNGSADQSNSLEGNISVTVVRVLPNNNLVIRGEKWLMLNNGSEYIRLTGLLRPQDVDADNKVDSSLIANARIQYGAIDDLGEAQVQGWATKFLNGNKWPF</sequence>
<evidence type="ECO:0000256" key="1">
    <source>
        <dbReference type="ARBA" id="ARBA00002591"/>
    </source>
</evidence>
<name>A0A1L0DZR7_9GAMM</name>
<dbReference type="GO" id="GO:0071973">
    <property type="term" value="P:bacterial-type flagellum-dependent cell motility"/>
    <property type="evidence" value="ECO:0007669"/>
    <property type="project" value="InterPro"/>
</dbReference>
<keyword evidence="13" id="KW-0966">Cell projection</keyword>
<protein>
    <recommendedName>
        <fullName evidence="11">Flagellar L-ring protein</fullName>
    </recommendedName>
    <alternativeName>
        <fullName evidence="11">Basal body L-ring protein</fullName>
    </alternativeName>
</protein>
<reference evidence="13 14" key="1">
    <citation type="submission" date="2016-11" db="EMBL/GenBank/DDBJ databases">
        <authorList>
            <person name="Jaros S."/>
            <person name="Januszkiewicz K."/>
            <person name="Wedrychowicz H."/>
        </authorList>
    </citation>
    <scope>NUCLEOTIDE SEQUENCE [LARGE SCALE GENOMIC DNA]</scope>
    <source>
        <strain evidence="13">NVI 5450</strain>
    </source>
</reference>
<dbReference type="Pfam" id="PF02107">
    <property type="entry name" value="FlgH"/>
    <property type="match status" value="1"/>
</dbReference>
<keyword evidence="8 11" id="KW-0975">Bacterial flagellum</keyword>
<dbReference type="OrthoDB" id="9789463at2"/>
<gene>
    <name evidence="11" type="primary">flgH</name>
    <name evidence="13" type="ORF">NVI5450_1769</name>
</gene>
<keyword evidence="13" id="KW-0969">Cilium</keyword>
<dbReference type="GO" id="GO:0009279">
    <property type="term" value="C:cell outer membrane"/>
    <property type="evidence" value="ECO:0007669"/>
    <property type="project" value="UniProtKB-SubCell"/>
</dbReference>
<keyword evidence="9 11" id="KW-0998">Cell outer membrane</keyword>
<dbReference type="PANTHER" id="PTHR34933">
    <property type="entry name" value="FLAGELLAR L-RING PROTEIN"/>
    <property type="match status" value="1"/>
</dbReference>
<dbReference type="PANTHER" id="PTHR34933:SF1">
    <property type="entry name" value="FLAGELLAR L-RING PROTEIN"/>
    <property type="match status" value="1"/>
</dbReference>
<keyword evidence="6 11" id="KW-0472">Membrane</keyword>
<feature type="compositionally biased region" description="Basic and acidic residues" evidence="12">
    <location>
        <begin position="32"/>
        <end position="44"/>
    </location>
</feature>
<keyword evidence="7" id="KW-0564">Palmitate</keyword>
<comment type="similarity">
    <text evidence="3 11">Belongs to the FlgH family.</text>
</comment>